<dbReference type="GO" id="GO:0046872">
    <property type="term" value="F:metal ion binding"/>
    <property type="evidence" value="ECO:0007669"/>
    <property type="project" value="UniProtKB-KW"/>
</dbReference>
<dbReference type="EMBL" id="JACNJZ010000213">
    <property type="protein sequence ID" value="MBC8319023.1"/>
    <property type="molecule type" value="Genomic_DNA"/>
</dbReference>
<comment type="caution">
    <text evidence="7">The sequence shown here is derived from an EMBL/GenBank/DDBJ whole genome shotgun (WGS) entry which is preliminary data.</text>
</comment>
<feature type="binding site" evidence="5">
    <location>
        <position position="92"/>
    </location>
    <ligand>
        <name>[4Fe-4S] cluster</name>
        <dbReference type="ChEBI" id="CHEBI:49883"/>
        <note>4Fe-4S-S-AdoMet</note>
    </ligand>
</feature>
<dbReference type="GO" id="GO:0003824">
    <property type="term" value="F:catalytic activity"/>
    <property type="evidence" value="ECO:0007669"/>
    <property type="project" value="InterPro"/>
</dbReference>
<keyword evidence="3 5" id="KW-0408">Iron</keyword>
<keyword evidence="1 5" id="KW-0949">S-adenosyl-L-methionine</keyword>
<evidence type="ECO:0000256" key="3">
    <source>
        <dbReference type="ARBA" id="ARBA00023004"/>
    </source>
</evidence>
<dbReference type="PANTHER" id="PTHR43075:SF1">
    <property type="entry name" value="FORMATE LYASE ACTIVATING ENZYME, PUTATIVE (AFU_ORTHOLOGUE AFUA_2G15630)-RELATED"/>
    <property type="match status" value="1"/>
</dbReference>
<dbReference type="PANTHER" id="PTHR43075">
    <property type="entry name" value="FORMATE LYASE ACTIVATING ENZYME, PUTATIVE (AFU_ORTHOLOGUE AFUA_2G15630)-RELATED"/>
    <property type="match status" value="1"/>
</dbReference>
<feature type="domain" description="Radical SAM core" evidence="6">
    <location>
        <begin position="80"/>
        <end position="249"/>
    </location>
</feature>
<organism evidence="7 8">
    <name type="scientific">Candidatus Desulfobia pelagia</name>
    <dbReference type="NCBI Taxonomy" id="2841692"/>
    <lineage>
        <taxon>Bacteria</taxon>
        <taxon>Pseudomonadati</taxon>
        <taxon>Thermodesulfobacteriota</taxon>
        <taxon>Desulfobulbia</taxon>
        <taxon>Desulfobulbales</taxon>
        <taxon>Desulfobulbaceae</taxon>
        <taxon>Candidatus Desulfobia</taxon>
    </lineage>
</organism>
<dbReference type="InterPro" id="IPR058240">
    <property type="entry name" value="rSAM_sf"/>
</dbReference>
<evidence type="ECO:0000259" key="6">
    <source>
        <dbReference type="Pfam" id="PF04055"/>
    </source>
</evidence>
<accession>A0A8J6NIF5</accession>
<evidence type="ECO:0000313" key="7">
    <source>
        <dbReference type="EMBL" id="MBC8319023.1"/>
    </source>
</evidence>
<dbReference type="InterPro" id="IPR013785">
    <property type="entry name" value="Aldolase_TIM"/>
</dbReference>
<dbReference type="Pfam" id="PF04055">
    <property type="entry name" value="Radical_SAM"/>
    <property type="match status" value="1"/>
</dbReference>
<protein>
    <submittedName>
        <fullName evidence="7">Radical SAM protein</fullName>
    </submittedName>
</protein>
<evidence type="ECO:0000256" key="5">
    <source>
        <dbReference type="PIRSR" id="PIRSR004869-50"/>
    </source>
</evidence>
<evidence type="ECO:0000256" key="1">
    <source>
        <dbReference type="ARBA" id="ARBA00022691"/>
    </source>
</evidence>
<keyword evidence="4 5" id="KW-0411">Iron-sulfur</keyword>
<evidence type="ECO:0000256" key="4">
    <source>
        <dbReference type="ARBA" id="ARBA00023014"/>
    </source>
</evidence>
<dbReference type="PIRSF" id="PIRSF004869">
    <property type="entry name" value="PflX_prd"/>
    <property type="match status" value="1"/>
</dbReference>
<feature type="binding site" evidence="5">
    <location>
        <position position="89"/>
    </location>
    <ligand>
        <name>[4Fe-4S] cluster</name>
        <dbReference type="ChEBI" id="CHEBI:49883"/>
        <note>4Fe-4S-S-AdoMet</note>
    </ligand>
</feature>
<dbReference type="GO" id="GO:0051536">
    <property type="term" value="F:iron-sulfur cluster binding"/>
    <property type="evidence" value="ECO:0007669"/>
    <property type="project" value="UniProtKB-KW"/>
</dbReference>
<dbReference type="Gene3D" id="3.20.20.70">
    <property type="entry name" value="Aldolase class I"/>
    <property type="match status" value="1"/>
</dbReference>
<evidence type="ECO:0000256" key="2">
    <source>
        <dbReference type="ARBA" id="ARBA00022723"/>
    </source>
</evidence>
<dbReference type="SUPFAM" id="SSF102114">
    <property type="entry name" value="Radical SAM enzymes"/>
    <property type="match status" value="1"/>
</dbReference>
<dbReference type="SFLD" id="SFLDG01099">
    <property type="entry name" value="Uncharacterised_Radical_SAM_Su"/>
    <property type="match status" value="1"/>
</dbReference>
<proteinExistence type="predicted"/>
<gene>
    <name evidence="7" type="ORF">H8E41_14085</name>
</gene>
<sequence>MPHQIPSYIALHRSGELEKRILQAHKLLEQCTLCPRKCKVNRLAGETGFCKTAGKARVASYNAHFGEETPLVGSSGSGTIFFSYCNLGCVFCQNYSISHHGEGIDIDPGQLAAVMISLQKQGCHNINFVTPTHVVPQILAALPISIDKGLSIPLVYNSSGYDAVDTLRILDGIIDIYMPDFKFWNNQSSKKYSKAPDYPEMARKAITEMHRQVGDLKRDTQGIAVSGLLVRHLVMPGSLDETEQIMKFLASLSPEIYVNVMEQYRPCHKAHEYQQIARSLTPDEYKEALNAAHDAGLHRLEQDGVMRLLDKLHLLGD</sequence>
<reference evidence="7 8" key="1">
    <citation type="submission" date="2020-08" db="EMBL/GenBank/DDBJ databases">
        <title>Bridging the membrane lipid divide: bacteria of the FCB group superphylum have the potential to synthesize archaeal ether lipids.</title>
        <authorList>
            <person name="Villanueva L."/>
            <person name="Von Meijenfeldt F.A.B."/>
            <person name="Westbye A.B."/>
            <person name="Yadav S."/>
            <person name="Hopmans E.C."/>
            <person name="Dutilh B.E."/>
            <person name="Sinninghe Damste J.S."/>
        </authorList>
    </citation>
    <scope>NUCLEOTIDE SEQUENCE [LARGE SCALE GENOMIC DNA]</scope>
    <source>
        <strain evidence="7">NIOZ-UU47</strain>
    </source>
</reference>
<dbReference type="InterPro" id="IPR016431">
    <property type="entry name" value="Pyrv-formate_lyase-activ_prd"/>
</dbReference>
<comment type="cofactor">
    <cofactor evidence="5">
        <name>[4Fe-4S] cluster</name>
        <dbReference type="ChEBI" id="CHEBI:49883"/>
    </cofactor>
    <text evidence="5">Binds 1 [4Fe-4S] cluster. The cluster is coordinated with 3 cysteines and an exchangeable S-adenosyl-L-methionine.</text>
</comment>
<dbReference type="InterPro" id="IPR007197">
    <property type="entry name" value="rSAM"/>
</dbReference>
<keyword evidence="2 5" id="KW-0479">Metal-binding</keyword>
<evidence type="ECO:0000313" key="8">
    <source>
        <dbReference type="Proteomes" id="UP000614424"/>
    </source>
</evidence>
<feature type="binding site" evidence="5">
    <location>
        <position position="85"/>
    </location>
    <ligand>
        <name>[4Fe-4S] cluster</name>
        <dbReference type="ChEBI" id="CHEBI:49883"/>
        <note>4Fe-4S-S-AdoMet</note>
    </ligand>
</feature>
<dbReference type="Proteomes" id="UP000614424">
    <property type="component" value="Unassembled WGS sequence"/>
</dbReference>
<name>A0A8J6NIF5_9BACT</name>
<dbReference type="AlphaFoldDB" id="A0A8J6NIF5"/>
<dbReference type="SFLD" id="SFLDS00029">
    <property type="entry name" value="Radical_SAM"/>
    <property type="match status" value="1"/>
</dbReference>
<dbReference type="InterPro" id="IPR040085">
    <property type="entry name" value="MJ0674-like"/>
</dbReference>